<dbReference type="InterPro" id="IPR049192">
    <property type="entry name" value="DUF4246_C"/>
</dbReference>
<dbReference type="InterPro" id="IPR025340">
    <property type="entry name" value="DUF4246"/>
</dbReference>
<evidence type="ECO:0000259" key="2">
    <source>
        <dbReference type="Pfam" id="PF21666"/>
    </source>
</evidence>
<dbReference type="GeneID" id="25321784"/>
<dbReference type="STRING" id="1408163.A0A0F4YEW4"/>
<evidence type="ECO:0000313" key="4">
    <source>
        <dbReference type="Proteomes" id="UP000053958"/>
    </source>
</evidence>
<dbReference type="Proteomes" id="UP000053958">
    <property type="component" value="Unassembled WGS sequence"/>
</dbReference>
<keyword evidence="4" id="KW-1185">Reference proteome</keyword>
<protein>
    <submittedName>
        <fullName evidence="3">Uncharacterized protein</fullName>
    </submittedName>
</protein>
<reference evidence="3 4" key="1">
    <citation type="submission" date="2015-04" db="EMBL/GenBank/DDBJ databases">
        <authorList>
            <person name="Heijne W.H."/>
            <person name="Fedorova N.D."/>
            <person name="Nierman W.C."/>
            <person name="Vollebregt A.W."/>
            <person name="Zhao Z."/>
            <person name="Wu L."/>
            <person name="Kumar M."/>
            <person name="Stam H."/>
            <person name="van den Berg M.A."/>
            <person name="Pel H.J."/>
        </authorList>
    </citation>
    <scope>NUCLEOTIDE SEQUENCE [LARGE SCALE GENOMIC DNA]</scope>
    <source>
        <strain evidence="3 4">CBS 393.64</strain>
    </source>
</reference>
<organism evidence="3 4">
    <name type="scientific">Rasamsonia emersonii (strain ATCC 16479 / CBS 393.64 / IMI 116815)</name>
    <dbReference type="NCBI Taxonomy" id="1408163"/>
    <lineage>
        <taxon>Eukaryota</taxon>
        <taxon>Fungi</taxon>
        <taxon>Dikarya</taxon>
        <taxon>Ascomycota</taxon>
        <taxon>Pezizomycotina</taxon>
        <taxon>Eurotiomycetes</taxon>
        <taxon>Eurotiomycetidae</taxon>
        <taxon>Eurotiales</taxon>
        <taxon>Trichocomaceae</taxon>
        <taxon>Rasamsonia</taxon>
    </lineage>
</organism>
<evidence type="ECO:0000313" key="3">
    <source>
        <dbReference type="EMBL" id="KKA16516.1"/>
    </source>
</evidence>
<name>A0A0F4YEW4_RASE3</name>
<dbReference type="Pfam" id="PF14033">
    <property type="entry name" value="DUF4246"/>
    <property type="match status" value="1"/>
</dbReference>
<accession>A0A0F4YEW4</accession>
<dbReference type="AlphaFoldDB" id="A0A0F4YEW4"/>
<gene>
    <name evidence="3" type="ORF">T310_9862</name>
</gene>
<feature type="domain" description="DUF4246" evidence="1">
    <location>
        <begin position="113"/>
        <end position="170"/>
    </location>
</feature>
<dbReference type="InterPro" id="IPR049207">
    <property type="entry name" value="DUF4246_N"/>
</dbReference>
<comment type="caution">
    <text evidence="3">The sequence shown here is derived from an EMBL/GenBank/DDBJ whole genome shotgun (WGS) entry which is preliminary data.</text>
</comment>
<dbReference type="RefSeq" id="XP_013323128.1">
    <property type="nucleotide sequence ID" value="XM_013467674.1"/>
</dbReference>
<dbReference type="PANTHER" id="PTHR33119">
    <property type="entry name" value="IFI3P"/>
    <property type="match status" value="1"/>
</dbReference>
<dbReference type="EMBL" id="LASV01000754">
    <property type="protein sequence ID" value="KKA16516.1"/>
    <property type="molecule type" value="Genomic_DNA"/>
</dbReference>
<dbReference type="PANTHER" id="PTHR33119:SF1">
    <property type="entry name" value="FE2OG DIOXYGENASE DOMAIN-CONTAINING PROTEIN"/>
    <property type="match status" value="1"/>
</dbReference>
<evidence type="ECO:0000259" key="1">
    <source>
        <dbReference type="Pfam" id="PF14033"/>
    </source>
</evidence>
<dbReference type="OrthoDB" id="415532at2759"/>
<feature type="domain" description="DUF4246" evidence="2">
    <location>
        <begin position="42"/>
        <end position="97"/>
    </location>
</feature>
<dbReference type="Pfam" id="PF21666">
    <property type="entry name" value="DUF4246_N"/>
    <property type="match status" value="1"/>
</dbReference>
<sequence length="170" mass="19743">MGNFLYFKEISLVYRRFPYGYRRFPYSLGNIGKINCLPLDRDGNRLRFPHVIADDWTSGGVTVRERRMLSFINDITDKPGWEREVFDQAITAQWRAEACVWREDLNDVFLSSAMFDYCMQELRDKTVYYQKSGMVSVCCDTAVVKSDVLVPARLAESLQDAVRSLENVPE</sequence>
<proteinExistence type="predicted"/>